<feature type="region of interest" description="Disordered" evidence="1">
    <location>
        <begin position="453"/>
        <end position="475"/>
    </location>
</feature>
<feature type="compositionally biased region" description="Acidic residues" evidence="1">
    <location>
        <begin position="456"/>
        <end position="466"/>
    </location>
</feature>
<name>F1YJ39_9ACTN</name>
<dbReference type="OrthoDB" id="8478472at2"/>
<sequence length="475" mass="50322">MNDLPFGFSSSNDRDKNNGDDGDDTTGGTGGSGDPANPFGFALGDGGAVDPSQLGQLFSQLGNMFSGMGAGMAGGGSGPVNYDVAANLARKQIGSFTPMLEKEHRAVADAVRLAEVWLDEQTTMPAGITSTAAWTPVDWLENTMPTWRTLCDPIAEQMSKTMDAGLPEEAKAFAGPMMAMIGQLSGTMYGTQLGQGLGQLAGGVLTSTDIGLPLAPDDLGVLLPEAIAKFAEGLDLPAQEIVVFLAAREAAHLRLFAHVPWLKQRLLATVEEYARGIRIDLGGLQNLATEIDPQELFSNPAKLEELMGSAASFEPETTPQQQAALSRLETLLALIEGWVELVVTNALGDRIPSTAALTETMRRRRASGGPAEQTFATLIGMDLRPRKLREAAQLWRALTEASDITTRDGVWGHPDLLPDADDLDNPARFVDRVIGGDVSGIDDAIAELERQFAADASDDDSEDGEDEPGKGSDPS</sequence>
<dbReference type="Pfam" id="PF10103">
    <property type="entry name" value="Zincin_2"/>
    <property type="match status" value="1"/>
</dbReference>
<comment type="caution">
    <text evidence="2">The sequence shown here is derived from an EMBL/GenBank/DDBJ whole genome shotgun (WGS) entry which is preliminary data.</text>
</comment>
<dbReference type="InterPro" id="IPR018766">
    <property type="entry name" value="Zinicin_2"/>
</dbReference>
<dbReference type="EMBL" id="AEUD01000007">
    <property type="protein sequence ID" value="EGD55254.1"/>
    <property type="molecule type" value="Genomic_DNA"/>
</dbReference>
<accession>F1YJ39</accession>
<proteinExistence type="predicted"/>
<evidence type="ECO:0000256" key="1">
    <source>
        <dbReference type="SAM" id="MobiDB-lite"/>
    </source>
</evidence>
<gene>
    <name evidence="2" type="ORF">SCNU_10289</name>
</gene>
<evidence type="ECO:0000313" key="2">
    <source>
        <dbReference type="EMBL" id="EGD55254.1"/>
    </source>
</evidence>
<dbReference type="RefSeq" id="WP_009679282.1">
    <property type="nucleotide sequence ID" value="NZ_AEUD01000007.1"/>
</dbReference>
<evidence type="ECO:0000313" key="3">
    <source>
        <dbReference type="Proteomes" id="UP000035065"/>
    </source>
</evidence>
<dbReference type="SUPFAM" id="SSF55486">
    <property type="entry name" value="Metalloproteases ('zincins'), catalytic domain"/>
    <property type="match status" value="1"/>
</dbReference>
<protein>
    <recommendedName>
        <fullName evidence="4">Hydrolase</fullName>
    </recommendedName>
</protein>
<keyword evidence="3" id="KW-1185">Reference proteome</keyword>
<dbReference type="InterPro" id="IPR042271">
    <property type="entry name" value="Zinicin_2_N"/>
</dbReference>
<dbReference type="eggNOG" id="COG5282">
    <property type="taxonomic scope" value="Bacteria"/>
</dbReference>
<dbReference type="Proteomes" id="UP000035065">
    <property type="component" value="Unassembled WGS sequence"/>
</dbReference>
<reference evidence="2 3" key="1">
    <citation type="journal article" date="2011" name="J. Bacteriol.">
        <title>Draft Genome Sequence of Gordonia neofelifaecis NRRL B-59395, a Cholesterol-Degrading Actinomycete.</title>
        <authorList>
            <person name="Ge F."/>
            <person name="Li W."/>
            <person name="Chen G."/>
            <person name="Liu Y."/>
            <person name="Zhang G."/>
            <person name="Yong B."/>
            <person name="Wang Q."/>
            <person name="Wang N."/>
            <person name="Huang Z."/>
            <person name="Li W."/>
            <person name="Wang J."/>
            <person name="Wu C."/>
            <person name="Xie Q."/>
            <person name="Liu G."/>
        </authorList>
    </citation>
    <scope>NUCLEOTIDE SEQUENCE [LARGE SCALE GENOMIC DNA]</scope>
    <source>
        <strain evidence="2 3">NRRL B-59395</strain>
    </source>
</reference>
<dbReference type="PANTHER" id="PTHR39420">
    <property type="match status" value="1"/>
</dbReference>
<organism evidence="2 3">
    <name type="scientific">Gordonia neofelifaecis NRRL B-59395</name>
    <dbReference type="NCBI Taxonomy" id="644548"/>
    <lineage>
        <taxon>Bacteria</taxon>
        <taxon>Bacillati</taxon>
        <taxon>Actinomycetota</taxon>
        <taxon>Actinomycetes</taxon>
        <taxon>Mycobacteriales</taxon>
        <taxon>Gordoniaceae</taxon>
        <taxon>Gordonia</taxon>
    </lineage>
</organism>
<dbReference type="Gene3D" id="1.20.150.30">
    <property type="entry name" value="Zincin-like metallopeptidase, N-terminal domain"/>
    <property type="match status" value="1"/>
</dbReference>
<dbReference type="NCBIfam" id="TIGR03624">
    <property type="entry name" value="putative hydrolase"/>
    <property type="match status" value="1"/>
</dbReference>
<evidence type="ECO:0008006" key="4">
    <source>
        <dbReference type="Google" id="ProtNLM"/>
    </source>
</evidence>
<feature type="region of interest" description="Disordered" evidence="1">
    <location>
        <begin position="1"/>
        <end position="45"/>
    </location>
</feature>
<dbReference type="AlphaFoldDB" id="F1YJ39"/>
<dbReference type="STRING" id="644548.SCNU_10289"/>
<dbReference type="PANTHER" id="PTHR39420:SF2">
    <property type="entry name" value="HYDROLASE"/>
    <property type="match status" value="1"/>
</dbReference>